<accession>W9XZY6</accession>
<dbReference type="InterPro" id="IPR046540">
    <property type="entry name" value="DMFA2_C"/>
</dbReference>
<reference evidence="2 3" key="1">
    <citation type="submission" date="2013-03" db="EMBL/GenBank/DDBJ databases">
        <title>The Genome Sequence of Capronia epimyces CBS 606.96.</title>
        <authorList>
            <consortium name="The Broad Institute Genomics Platform"/>
            <person name="Cuomo C."/>
            <person name="de Hoog S."/>
            <person name="Gorbushina A."/>
            <person name="Walker B."/>
            <person name="Young S.K."/>
            <person name="Zeng Q."/>
            <person name="Gargeya S."/>
            <person name="Fitzgerald M."/>
            <person name="Haas B."/>
            <person name="Abouelleil A."/>
            <person name="Allen A.W."/>
            <person name="Alvarado L."/>
            <person name="Arachchi H.M."/>
            <person name="Berlin A.M."/>
            <person name="Chapman S.B."/>
            <person name="Gainer-Dewar J."/>
            <person name="Goldberg J."/>
            <person name="Griggs A."/>
            <person name="Gujja S."/>
            <person name="Hansen M."/>
            <person name="Howarth C."/>
            <person name="Imamovic A."/>
            <person name="Ireland A."/>
            <person name="Larimer J."/>
            <person name="McCowan C."/>
            <person name="Murphy C."/>
            <person name="Pearson M."/>
            <person name="Poon T.W."/>
            <person name="Priest M."/>
            <person name="Roberts A."/>
            <person name="Saif S."/>
            <person name="Shea T."/>
            <person name="Sisk P."/>
            <person name="Sykes S."/>
            <person name="Wortman J."/>
            <person name="Nusbaum C."/>
            <person name="Birren B."/>
        </authorList>
    </citation>
    <scope>NUCLEOTIDE SEQUENCE [LARGE SCALE GENOMIC DNA]</scope>
    <source>
        <strain evidence="2 3">CBS 606.96</strain>
    </source>
</reference>
<feature type="domain" description="N,N-dimethylformamidase beta subunit-like C-terminal" evidence="1">
    <location>
        <begin position="293"/>
        <end position="731"/>
    </location>
</feature>
<comment type="caution">
    <text evidence="2">The sequence shown here is derived from an EMBL/GenBank/DDBJ whole genome shotgun (WGS) entry which is preliminary data.</text>
</comment>
<dbReference type="SUPFAM" id="SSF49899">
    <property type="entry name" value="Concanavalin A-like lectins/glucanases"/>
    <property type="match status" value="1"/>
</dbReference>
<dbReference type="Proteomes" id="UP000019478">
    <property type="component" value="Unassembled WGS sequence"/>
</dbReference>
<name>W9XZY6_9EURO</name>
<dbReference type="HOGENOM" id="CLU_013754_0_0_1"/>
<proteinExistence type="predicted"/>
<sequence length="754" mass="82777">MTEAEATTTTIKTEILGYTVPWIVSPGDQLEVKVSTNQPWYSHRLMRLIQGHEDPNYAPKRHEYISSVKEERHPGRHQVCHVGSYAKADLGVEAFQDLGPGLEFSVYMFPTLLDAGHNQVLVSTLDEENKTGFALLINPQNVLELRVGDGTSVVSLVTELAPQLKVWARVTVTFSFTPATDTDSVVVLQYAPVPVACGVAKIGSPVSHTQRLQSPAALSSRSGSGPQTLYLATGWIGGGVMGNCFNGRLDSPRLTSGSRVIVQYDFSQEIPSDSIVDVSGHGRHGVLVNAPIRAVKGHDWDATLFDWTQASYGYGAIHFHEDSLDDAAWATDFTLKLPADLRSGAYAVECTTDDGVTDHVTFFVRRRPGQAPATTTTTTAKVAFLASTYSYLAYANEHMWDWSGPSMWDKVAWNKTELFERLAARRDVGRSLYDKHVDGYGSVYVSSKRPLMNVRTGFVHWAFDRPRDFSNDLFMLDFLERQGVAYELITDHDLEEFGMAALEGIDTLISGAHPEYTSMRHLQCFDAFADRGGSLMYLGGNGFYWVTACDPARPHRIEVRRGIQGVRAFENPPGEYHHSLTGEFGGLWRARGHGPNLTVGVGSAGSGLGSGVPYRRTAASLHPDLAWMWAGIADHDLIGDFGGGASGDEIDRYEVALGSPPDAVVLATSLPQSALYNLFTEEIGFGVQTTNGANNPKVRSDMVFFHTRGGGFVFSVGSINWIWTMAWNCYDNNVAKLTSNVLHHFINHSRPKSP</sequence>
<keyword evidence="3" id="KW-1185">Reference proteome</keyword>
<dbReference type="OrthoDB" id="5287072at2759"/>
<dbReference type="eggNOG" id="ENOG502SHA1">
    <property type="taxonomic scope" value="Eukaryota"/>
</dbReference>
<dbReference type="EMBL" id="AMGY01000005">
    <property type="protein sequence ID" value="EXJ82915.1"/>
    <property type="molecule type" value="Genomic_DNA"/>
</dbReference>
<evidence type="ECO:0000313" key="3">
    <source>
        <dbReference type="Proteomes" id="UP000019478"/>
    </source>
</evidence>
<gene>
    <name evidence="2" type="ORF">A1O3_06731</name>
</gene>
<dbReference type="Pfam" id="PF20254">
    <property type="entry name" value="DMFA2_C"/>
    <property type="match status" value="1"/>
</dbReference>
<dbReference type="InterPro" id="IPR013320">
    <property type="entry name" value="ConA-like_dom_sf"/>
</dbReference>
<evidence type="ECO:0000259" key="1">
    <source>
        <dbReference type="Pfam" id="PF20254"/>
    </source>
</evidence>
<dbReference type="GeneID" id="19170838"/>
<dbReference type="AlphaFoldDB" id="W9XZY6"/>
<protein>
    <recommendedName>
        <fullName evidence="1">N,N-dimethylformamidase beta subunit-like C-terminal domain-containing protein</fullName>
    </recommendedName>
</protein>
<organism evidence="2 3">
    <name type="scientific">Capronia epimyces CBS 606.96</name>
    <dbReference type="NCBI Taxonomy" id="1182542"/>
    <lineage>
        <taxon>Eukaryota</taxon>
        <taxon>Fungi</taxon>
        <taxon>Dikarya</taxon>
        <taxon>Ascomycota</taxon>
        <taxon>Pezizomycotina</taxon>
        <taxon>Eurotiomycetes</taxon>
        <taxon>Chaetothyriomycetidae</taxon>
        <taxon>Chaetothyriales</taxon>
        <taxon>Herpotrichiellaceae</taxon>
        <taxon>Capronia</taxon>
    </lineage>
</organism>
<dbReference type="RefSeq" id="XP_007735038.1">
    <property type="nucleotide sequence ID" value="XM_007736848.1"/>
</dbReference>
<evidence type="ECO:0000313" key="2">
    <source>
        <dbReference type="EMBL" id="EXJ82915.1"/>
    </source>
</evidence>
<dbReference type="STRING" id="1182542.W9XZY6"/>